<dbReference type="Pfam" id="PF00078">
    <property type="entry name" value="RVT_1"/>
    <property type="match status" value="1"/>
</dbReference>
<organism evidence="2 3">
    <name type="scientific">Diabrotica virgifera virgifera</name>
    <name type="common">western corn rootworm</name>
    <dbReference type="NCBI Taxonomy" id="50390"/>
    <lineage>
        <taxon>Eukaryota</taxon>
        <taxon>Metazoa</taxon>
        <taxon>Ecdysozoa</taxon>
        <taxon>Arthropoda</taxon>
        <taxon>Hexapoda</taxon>
        <taxon>Insecta</taxon>
        <taxon>Pterygota</taxon>
        <taxon>Neoptera</taxon>
        <taxon>Endopterygota</taxon>
        <taxon>Coleoptera</taxon>
        <taxon>Polyphaga</taxon>
        <taxon>Cucujiformia</taxon>
        <taxon>Chrysomeloidea</taxon>
        <taxon>Chrysomelidae</taxon>
        <taxon>Galerucinae</taxon>
        <taxon>Diabroticina</taxon>
        <taxon>Diabroticites</taxon>
        <taxon>Diabrotica</taxon>
    </lineage>
</organism>
<evidence type="ECO:0000313" key="3">
    <source>
        <dbReference type="Proteomes" id="UP001652700"/>
    </source>
</evidence>
<dbReference type="PANTHER" id="PTHR19446">
    <property type="entry name" value="REVERSE TRANSCRIPTASES"/>
    <property type="match status" value="1"/>
</dbReference>
<evidence type="ECO:0000259" key="1">
    <source>
        <dbReference type="PROSITE" id="PS50878"/>
    </source>
</evidence>
<evidence type="ECO:0000313" key="2">
    <source>
        <dbReference type="EnsemblMetazoa" id="XP_050509001.1"/>
    </source>
</evidence>
<accession>A0ABM5KFM2</accession>
<dbReference type="InterPro" id="IPR000477">
    <property type="entry name" value="RT_dom"/>
</dbReference>
<dbReference type="GeneID" id="126886189"/>
<proteinExistence type="predicted"/>
<sequence length="147" mass="16761">MIHKKGSIDNPSNYRGIALMSCVEKIFTQVLLNRLNEWTDNNNIIPEIQSGFRKHRSCTDNVFVLNSIIQSRLRLKKRKVFVAFVDYNRAFDSVSHNLLWQKLYNIGVSGRIILLLRNIYNEASMQVAASDGFTSQLDISAGVLQGE</sequence>
<dbReference type="Proteomes" id="UP001652700">
    <property type="component" value="Unplaced"/>
</dbReference>
<dbReference type="CDD" id="cd01650">
    <property type="entry name" value="RT_nLTR_like"/>
    <property type="match status" value="1"/>
</dbReference>
<keyword evidence="3" id="KW-1185">Reference proteome</keyword>
<protein>
    <recommendedName>
        <fullName evidence="1">Reverse transcriptase domain-containing protein</fullName>
    </recommendedName>
</protein>
<dbReference type="PROSITE" id="PS50878">
    <property type="entry name" value="RT_POL"/>
    <property type="match status" value="1"/>
</dbReference>
<dbReference type="EnsemblMetazoa" id="XM_050653044.1">
    <property type="protein sequence ID" value="XP_050509001.1"/>
    <property type="gene ID" value="LOC126886189"/>
</dbReference>
<name>A0ABM5KFM2_DIAVI</name>
<reference evidence="2" key="1">
    <citation type="submission" date="2025-05" db="UniProtKB">
        <authorList>
            <consortium name="EnsemblMetazoa"/>
        </authorList>
    </citation>
    <scope>IDENTIFICATION</scope>
</reference>
<feature type="domain" description="Reverse transcriptase" evidence="1">
    <location>
        <begin position="1"/>
        <end position="147"/>
    </location>
</feature>
<dbReference type="RefSeq" id="XP_050509001.1">
    <property type="nucleotide sequence ID" value="XM_050653044.1"/>
</dbReference>